<dbReference type="EMBL" id="MFJE01000005">
    <property type="protein sequence ID" value="OGG15127.1"/>
    <property type="molecule type" value="Genomic_DNA"/>
</dbReference>
<name>A0A1F5ZSP4_9BACT</name>
<organism evidence="2 3">
    <name type="scientific">Candidatus Gottesmanbacteria bacterium RIFCSPHIGHO2_01_FULL_39_10</name>
    <dbReference type="NCBI Taxonomy" id="1798375"/>
    <lineage>
        <taxon>Bacteria</taxon>
        <taxon>Candidatus Gottesmaniibacteriota</taxon>
    </lineage>
</organism>
<dbReference type="GO" id="GO:0003677">
    <property type="term" value="F:DNA binding"/>
    <property type="evidence" value="ECO:0007669"/>
    <property type="project" value="InterPro"/>
</dbReference>
<dbReference type="STRING" id="1798375.A2773_04525"/>
<reference evidence="2 3" key="1">
    <citation type="journal article" date="2016" name="Nat. Commun.">
        <title>Thousands of microbial genomes shed light on interconnected biogeochemical processes in an aquifer system.</title>
        <authorList>
            <person name="Anantharaman K."/>
            <person name="Brown C.T."/>
            <person name="Hug L.A."/>
            <person name="Sharon I."/>
            <person name="Castelle C.J."/>
            <person name="Probst A.J."/>
            <person name="Thomas B.C."/>
            <person name="Singh A."/>
            <person name="Wilkins M.J."/>
            <person name="Karaoz U."/>
            <person name="Brodie E.L."/>
            <person name="Williams K.H."/>
            <person name="Hubbard S.S."/>
            <person name="Banfield J.F."/>
        </authorList>
    </citation>
    <scope>NUCLEOTIDE SEQUENCE [LARGE SCALE GENOMIC DNA]</scope>
</reference>
<dbReference type="InterPro" id="IPR037914">
    <property type="entry name" value="SpoVT-AbrB_sf"/>
</dbReference>
<gene>
    <name evidence="2" type="ORF">A2773_04525</name>
</gene>
<dbReference type="SUPFAM" id="SSF89447">
    <property type="entry name" value="AbrB/MazE/MraZ-like"/>
    <property type="match status" value="1"/>
</dbReference>
<evidence type="ECO:0000313" key="2">
    <source>
        <dbReference type="EMBL" id="OGG15127.1"/>
    </source>
</evidence>
<comment type="caution">
    <text evidence="2">The sequence shown here is derived from an EMBL/GenBank/DDBJ whole genome shotgun (WGS) entry which is preliminary data.</text>
</comment>
<protein>
    <recommendedName>
        <fullName evidence="1">SpoVT-AbrB domain-containing protein</fullName>
    </recommendedName>
</protein>
<dbReference type="AlphaFoldDB" id="A0A1F5ZSP4"/>
<dbReference type="Pfam" id="PF04014">
    <property type="entry name" value="MazE_antitoxin"/>
    <property type="match status" value="1"/>
</dbReference>
<dbReference type="Gene3D" id="2.10.260.10">
    <property type="match status" value="1"/>
</dbReference>
<dbReference type="Proteomes" id="UP000177383">
    <property type="component" value="Unassembled WGS sequence"/>
</dbReference>
<evidence type="ECO:0000313" key="3">
    <source>
        <dbReference type="Proteomes" id="UP000177383"/>
    </source>
</evidence>
<evidence type="ECO:0000259" key="1">
    <source>
        <dbReference type="Pfam" id="PF04014"/>
    </source>
</evidence>
<feature type="domain" description="SpoVT-AbrB" evidence="1">
    <location>
        <begin position="7"/>
        <end position="45"/>
    </location>
</feature>
<proteinExistence type="predicted"/>
<sequence>MIHKVIKTGHSLAIVIPSKIAKIMGIKAGDRVRLTAQSEKGKIILSFSGSLQLTLSLEGKRKK</sequence>
<accession>A0A1F5ZSP4</accession>
<dbReference type="InterPro" id="IPR007159">
    <property type="entry name" value="SpoVT-AbrB_dom"/>
</dbReference>